<evidence type="ECO:0000313" key="5">
    <source>
        <dbReference type="EMBL" id="KAK9711533.1"/>
    </source>
</evidence>
<proteinExistence type="predicted"/>
<accession>A0AAW1K235</accession>
<dbReference type="InterPro" id="IPR027417">
    <property type="entry name" value="P-loop_NTPase"/>
</dbReference>
<dbReference type="SMART" id="SM00072">
    <property type="entry name" value="GuKc"/>
    <property type="match status" value="1"/>
</dbReference>
<dbReference type="Gene3D" id="3.40.50.300">
    <property type="entry name" value="P-loop containing nucleotide triphosphate hydrolases"/>
    <property type="match status" value="1"/>
</dbReference>
<dbReference type="Proteomes" id="UP001458880">
    <property type="component" value="Unassembled WGS sequence"/>
</dbReference>
<dbReference type="PANTHER" id="PTHR15454:SF56">
    <property type="entry name" value="PROTEIN PHOSPHATASE 1 REGULATORY SUBUNIT 7-RELATED"/>
    <property type="match status" value="1"/>
</dbReference>
<name>A0AAW1K235_POPJA</name>
<dbReference type="EMBL" id="JASPKY010000278">
    <property type="protein sequence ID" value="KAK9711533.1"/>
    <property type="molecule type" value="Genomic_DNA"/>
</dbReference>
<feature type="compositionally biased region" description="Basic and acidic residues" evidence="3">
    <location>
        <begin position="106"/>
        <end position="122"/>
    </location>
</feature>
<dbReference type="PROSITE" id="PS50052">
    <property type="entry name" value="GUANYLATE_KINASE_2"/>
    <property type="match status" value="1"/>
</dbReference>
<dbReference type="Pfam" id="PF13516">
    <property type="entry name" value="LRR_6"/>
    <property type="match status" value="3"/>
</dbReference>
<organism evidence="5 6">
    <name type="scientific">Popillia japonica</name>
    <name type="common">Japanese beetle</name>
    <dbReference type="NCBI Taxonomy" id="7064"/>
    <lineage>
        <taxon>Eukaryota</taxon>
        <taxon>Metazoa</taxon>
        <taxon>Ecdysozoa</taxon>
        <taxon>Arthropoda</taxon>
        <taxon>Hexapoda</taxon>
        <taxon>Insecta</taxon>
        <taxon>Pterygota</taxon>
        <taxon>Neoptera</taxon>
        <taxon>Endopterygota</taxon>
        <taxon>Coleoptera</taxon>
        <taxon>Polyphaga</taxon>
        <taxon>Scarabaeiformia</taxon>
        <taxon>Scarabaeidae</taxon>
        <taxon>Rutelinae</taxon>
        <taxon>Popillia</taxon>
    </lineage>
</organism>
<dbReference type="SUPFAM" id="SSF52058">
    <property type="entry name" value="L domain-like"/>
    <property type="match status" value="1"/>
</dbReference>
<sequence>MSSHNQLVPKKIQDLQPSIDVLVPENQVSTLSNFFEGTHLQVTNHEPVTAYPLDDSIQFERLSISTESMTNHEPVTAYPLDDSIQFERLSISTESTTEGDHIIDIFANEEKQKKPKKNDRAGSDWPEIEIPGSWGTYGIEENPWDDEEKPFVRFKEYGDLKLTPQEKSGILTERIIASCSSYLDKCPLTGKYVLCKCNLAQKRLNNISILMFHHYLQYLDLSGNELTNLEALGELPFLMYLDVSHNMLTDLLNFKAPFNLTHVNYSYNYVDVIPNLSKFWSIVYFDLSHNQLYQINGWSIVYFDLSHNQLYQINGLEHLKYLKYLNLSYNHIRMLRGLTNKKLTHLNLEHNKISFSEEGPSCGLKALPDLIVLNLSHNELTSLTLFEEMEMLQKLMIKDNYISCLYEVESLRFLKYLTEVHLKGNPIATNPNYYEVCLKCIQPILILDGDIVPTEDKMMVNAKYAPTPFIASKRNYSDLFLLEQLSSWEVTNMTLPITIAPPPMIVLVGPPGSGQKQLLQEFYENHPKSLRLGISHTTRPKNVNETDGEFYYFVSEDKFEDMVRNAEFVTVSNILGYAYGFSYEEFMKPTEKGTVLLLHTDLVGALNLRMRNLRPYLVLTLYSQNDTYYAQLLRKYFYTYWLSRNYKALRIINDSGKIVSESSSGMTSEIEDILKDIIINLPIKESPTKKSSVKFAEVTPSLITPSEYYMYPIESLSDTRGTNTNSDEITSLIIDSKKKACSESYFNLADEDVFHSISEVEFDFEPMLSVVSEFKIEEDTDEVRKQSKRLKPNQRIDNFIEDSIRDRESYIRFHRGNPGIFCETVFVDKAESALQKLDDLLKRVQKTRRKAWHSYSVEKDPAFEEMMKQRLLDLNSGIEELSNFKLDACD</sequence>
<dbReference type="SUPFAM" id="SSF52540">
    <property type="entry name" value="P-loop containing nucleoside triphosphate hydrolases"/>
    <property type="match status" value="1"/>
</dbReference>
<gene>
    <name evidence="5" type="ORF">QE152_g25416</name>
</gene>
<comment type="caution">
    <text evidence="5">The sequence shown here is derived from an EMBL/GenBank/DDBJ whole genome shotgun (WGS) entry which is preliminary data.</text>
</comment>
<evidence type="ECO:0000256" key="2">
    <source>
        <dbReference type="ARBA" id="ARBA00022737"/>
    </source>
</evidence>
<protein>
    <submittedName>
        <fullName evidence="5">Leucine rich repeat</fullName>
    </submittedName>
</protein>
<evidence type="ECO:0000259" key="4">
    <source>
        <dbReference type="PROSITE" id="PS50052"/>
    </source>
</evidence>
<keyword evidence="6" id="KW-1185">Reference proteome</keyword>
<dbReference type="PANTHER" id="PTHR15454">
    <property type="entry name" value="NISCHARIN RELATED"/>
    <property type="match status" value="1"/>
</dbReference>
<dbReference type="PROSITE" id="PS51450">
    <property type="entry name" value="LRR"/>
    <property type="match status" value="4"/>
</dbReference>
<dbReference type="PRINTS" id="PR00019">
    <property type="entry name" value="LEURICHRPT"/>
</dbReference>
<evidence type="ECO:0000313" key="6">
    <source>
        <dbReference type="Proteomes" id="UP001458880"/>
    </source>
</evidence>
<keyword evidence="1" id="KW-0433">Leucine-rich repeat</keyword>
<evidence type="ECO:0000256" key="1">
    <source>
        <dbReference type="ARBA" id="ARBA00022614"/>
    </source>
</evidence>
<dbReference type="InterPro" id="IPR008144">
    <property type="entry name" value="Guanylate_kin-like_dom"/>
</dbReference>
<keyword evidence="2" id="KW-0677">Repeat</keyword>
<feature type="domain" description="Guanylate kinase-like" evidence="4">
    <location>
        <begin position="502"/>
        <end position="700"/>
    </location>
</feature>
<dbReference type="Pfam" id="PF00625">
    <property type="entry name" value="Guanylate_kin"/>
    <property type="match status" value="1"/>
</dbReference>
<dbReference type="AlphaFoldDB" id="A0AAW1K235"/>
<reference evidence="5 6" key="1">
    <citation type="journal article" date="2024" name="BMC Genomics">
        <title>De novo assembly and annotation of Popillia japonica's genome with initial clues to its potential as an invasive pest.</title>
        <authorList>
            <person name="Cucini C."/>
            <person name="Boschi S."/>
            <person name="Funari R."/>
            <person name="Cardaioli E."/>
            <person name="Iannotti N."/>
            <person name="Marturano G."/>
            <person name="Paoli F."/>
            <person name="Bruttini M."/>
            <person name="Carapelli A."/>
            <person name="Frati F."/>
            <person name="Nardi F."/>
        </authorList>
    </citation>
    <scope>NUCLEOTIDE SEQUENCE [LARGE SCALE GENOMIC DNA]</scope>
    <source>
        <strain evidence="5">DMR45628</strain>
    </source>
</reference>
<evidence type="ECO:0000256" key="3">
    <source>
        <dbReference type="SAM" id="MobiDB-lite"/>
    </source>
</evidence>
<feature type="region of interest" description="Disordered" evidence="3">
    <location>
        <begin position="106"/>
        <end position="125"/>
    </location>
</feature>
<dbReference type="Gene3D" id="3.80.10.10">
    <property type="entry name" value="Ribonuclease Inhibitor"/>
    <property type="match status" value="3"/>
</dbReference>
<dbReference type="GO" id="GO:0005737">
    <property type="term" value="C:cytoplasm"/>
    <property type="evidence" value="ECO:0007669"/>
    <property type="project" value="TreeGrafter"/>
</dbReference>
<dbReference type="InterPro" id="IPR032675">
    <property type="entry name" value="LRR_dom_sf"/>
</dbReference>
<dbReference type="InterPro" id="IPR008145">
    <property type="entry name" value="GK/Ca_channel_bsu"/>
</dbReference>
<dbReference type="InterPro" id="IPR001611">
    <property type="entry name" value="Leu-rich_rpt"/>
</dbReference>